<proteinExistence type="predicted"/>
<evidence type="ECO:0000313" key="2">
    <source>
        <dbReference type="EMBL" id="KVP89352.1"/>
    </source>
</evidence>
<accession>A0AAW3MN13</accession>
<feature type="coiled-coil region" evidence="1">
    <location>
        <begin position="41"/>
        <end position="71"/>
    </location>
</feature>
<name>A0AAW3MN13_9BURK</name>
<dbReference type="EMBL" id="LPBJ01000095">
    <property type="protein sequence ID" value="KVP89352.1"/>
    <property type="molecule type" value="Genomic_DNA"/>
</dbReference>
<protein>
    <submittedName>
        <fullName evidence="2">Uncharacterized protein</fullName>
    </submittedName>
</protein>
<evidence type="ECO:0000256" key="1">
    <source>
        <dbReference type="SAM" id="Coils"/>
    </source>
</evidence>
<dbReference type="Proteomes" id="UP000056453">
    <property type="component" value="Unassembled WGS sequence"/>
</dbReference>
<keyword evidence="3" id="KW-1185">Reference proteome</keyword>
<reference evidence="2 3" key="1">
    <citation type="submission" date="2015-11" db="EMBL/GenBank/DDBJ databases">
        <title>Expanding the genomic diversity of Burkholderia species for the development of highly accurate diagnostics.</title>
        <authorList>
            <person name="Sahl J."/>
            <person name="Keim P."/>
            <person name="Wagner D."/>
        </authorList>
    </citation>
    <scope>NUCLEOTIDE SEQUENCE [LARGE SCALE GENOMIC DNA]</scope>
    <source>
        <strain evidence="2 3">MSMB1808WGS</strain>
    </source>
</reference>
<keyword evidence="1" id="KW-0175">Coiled coil</keyword>
<organism evidence="2 3">
    <name type="scientific">Burkholderia ubonensis</name>
    <dbReference type="NCBI Taxonomy" id="101571"/>
    <lineage>
        <taxon>Bacteria</taxon>
        <taxon>Pseudomonadati</taxon>
        <taxon>Pseudomonadota</taxon>
        <taxon>Betaproteobacteria</taxon>
        <taxon>Burkholderiales</taxon>
        <taxon>Burkholderiaceae</taxon>
        <taxon>Burkholderia</taxon>
        <taxon>Burkholderia cepacia complex</taxon>
    </lineage>
</organism>
<comment type="caution">
    <text evidence="2">The sequence shown here is derived from an EMBL/GenBank/DDBJ whole genome shotgun (WGS) entry which is preliminary data.</text>
</comment>
<evidence type="ECO:0000313" key="3">
    <source>
        <dbReference type="Proteomes" id="UP000056453"/>
    </source>
</evidence>
<dbReference type="AlphaFoldDB" id="A0AAW3MN13"/>
<sequence>MQSLTRIDFVARRWRITPGAAVLIASAAFALAWCVHDGLRVARLDDEVARMQQRADARKQQEERARRAELKEAPDVRKIDAVVNAQVAGKAKGAVPMLTKIGEAWAPQVALLSVTMQHAGRDAKVSGEAQDLGQIYAFVERLQASPAGLRAMLLRHGVKEGDAKRPIMFDVNVEQR</sequence>
<gene>
    <name evidence="2" type="ORF">WJ96_20365</name>
</gene>
<dbReference type="RefSeq" id="WP_059956616.1">
    <property type="nucleotide sequence ID" value="NZ_LPBJ01000095.1"/>
</dbReference>